<keyword evidence="3" id="KW-1185">Reference proteome</keyword>
<evidence type="ECO:0000259" key="1">
    <source>
        <dbReference type="PROSITE" id="PS50206"/>
    </source>
</evidence>
<dbReference type="SUPFAM" id="SSF52821">
    <property type="entry name" value="Rhodanese/Cell cycle control phosphatase"/>
    <property type="match status" value="1"/>
</dbReference>
<dbReference type="Proteomes" id="UP000288669">
    <property type="component" value="Unassembled WGS sequence"/>
</dbReference>
<organism evidence="2 3">
    <name type="scientific">Vagococcus entomophilus</name>
    <dbReference type="NCBI Taxonomy" id="1160095"/>
    <lineage>
        <taxon>Bacteria</taxon>
        <taxon>Bacillati</taxon>
        <taxon>Bacillota</taxon>
        <taxon>Bacilli</taxon>
        <taxon>Lactobacillales</taxon>
        <taxon>Enterococcaceae</taxon>
        <taxon>Vagococcus</taxon>
    </lineage>
</organism>
<comment type="caution">
    <text evidence="2">The sequence shown here is derived from an EMBL/GenBank/DDBJ whole genome shotgun (WGS) entry which is preliminary data.</text>
</comment>
<dbReference type="GO" id="GO:0016740">
    <property type="term" value="F:transferase activity"/>
    <property type="evidence" value="ECO:0007669"/>
    <property type="project" value="UniProtKB-KW"/>
</dbReference>
<evidence type="ECO:0000313" key="2">
    <source>
        <dbReference type="EMBL" id="RSU08819.1"/>
    </source>
</evidence>
<reference evidence="2 3" key="1">
    <citation type="submission" date="2017-05" db="EMBL/GenBank/DDBJ databases">
        <title>Vagococcus spp. assemblies.</title>
        <authorList>
            <person name="Gulvik C.A."/>
        </authorList>
    </citation>
    <scope>NUCLEOTIDE SEQUENCE [LARGE SCALE GENOMIC DNA]</scope>
    <source>
        <strain evidence="2 3">DSM 24756</strain>
    </source>
</reference>
<dbReference type="InterPro" id="IPR036873">
    <property type="entry name" value="Rhodanese-like_dom_sf"/>
</dbReference>
<dbReference type="PANTHER" id="PTHR43031">
    <property type="entry name" value="FAD-DEPENDENT OXIDOREDUCTASE"/>
    <property type="match status" value="1"/>
</dbReference>
<evidence type="ECO:0000313" key="3">
    <source>
        <dbReference type="Proteomes" id="UP000288669"/>
    </source>
</evidence>
<name>A0A430AL56_9ENTE</name>
<dbReference type="SMART" id="SM00450">
    <property type="entry name" value="RHOD"/>
    <property type="match status" value="1"/>
</dbReference>
<sequence>MRKRSAKWIEQKEFAETMRTAQVVDVREKNVFDAGHIMGARNFPYSMIKTSLASLRKDKPVYLYDQKKLLSIRVANRLRKEGYHDIYILKGGYEDWNGKIKKK</sequence>
<gene>
    <name evidence="2" type="ORF">CBF30_05065</name>
</gene>
<dbReference type="Gene3D" id="3.40.250.10">
    <property type="entry name" value="Rhodanese-like domain"/>
    <property type="match status" value="1"/>
</dbReference>
<keyword evidence="2" id="KW-0808">Transferase</keyword>
<dbReference type="AlphaFoldDB" id="A0A430AL56"/>
<dbReference type="InterPro" id="IPR050229">
    <property type="entry name" value="GlpE_sulfurtransferase"/>
</dbReference>
<dbReference type="PANTHER" id="PTHR43031:SF18">
    <property type="entry name" value="RHODANESE-RELATED SULFURTRANSFERASES"/>
    <property type="match status" value="1"/>
</dbReference>
<protein>
    <submittedName>
        <fullName evidence="2">Sulfurtransferase</fullName>
    </submittedName>
</protein>
<dbReference type="Pfam" id="PF00581">
    <property type="entry name" value="Rhodanese"/>
    <property type="match status" value="1"/>
</dbReference>
<dbReference type="PROSITE" id="PS50206">
    <property type="entry name" value="RHODANESE_3"/>
    <property type="match status" value="1"/>
</dbReference>
<accession>A0A430AL56</accession>
<dbReference type="InterPro" id="IPR001763">
    <property type="entry name" value="Rhodanese-like_dom"/>
</dbReference>
<dbReference type="CDD" id="cd00158">
    <property type="entry name" value="RHOD"/>
    <property type="match status" value="1"/>
</dbReference>
<feature type="domain" description="Rhodanese" evidence="1">
    <location>
        <begin position="17"/>
        <end position="101"/>
    </location>
</feature>
<proteinExistence type="predicted"/>
<dbReference type="EMBL" id="NGJZ01000001">
    <property type="protein sequence ID" value="RSU08819.1"/>
    <property type="molecule type" value="Genomic_DNA"/>
</dbReference>